<dbReference type="Proteomes" id="UP001628874">
    <property type="component" value="Unassembled WGS sequence"/>
</dbReference>
<keyword evidence="2" id="KW-1185">Reference proteome</keyword>
<accession>A0ABW8WIU9</accession>
<sequence length="43" mass="4773">MPKSVIPNGQKSPQALSATINDFPFNLSDTEIIERKQMILQGD</sequence>
<organism evidence="1 2">
    <name type="scientific">Scytonema tolypothrichoides VB-61278_2</name>
    <dbReference type="NCBI Taxonomy" id="3232314"/>
    <lineage>
        <taxon>Bacteria</taxon>
        <taxon>Bacillati</taxon>
        <taxon>Cyanobacteriota</taxon>
        <taxon>Cyanophyceae</taxon>
        <taxon>Nostocales</taxon>
        <taxon>Scytonemataceae</taxon>
        <taxon>Scytonema</taxon>
    </lineage>
</organism>
<evidence type="ECO:0000313" key="2">
    <source>
        <dbReference type="Proteomes" id="UP001628874"/>
    </source>
</evidence>
<name>A0ABW8WIU9_9CYAN</name>
<evidence type="ECO:0000313" key="1">
    <source>
        <dbReference type="EMBL" id="MFL9460891.1"/>
    </source>
</evidence>
<protein>
    <submittedName>
        <fullName evidence="1">Uncharacterized protein</fullName>
    </submittedName>
</protein>
<comment type="caution">
    <text evidence="1">The sequence shown here is derived from an EMBL/GenBank/DDBJ whole genome shotgun (WGS) entry which is preliminary data.</text>
</comment>
<gene>
    <name evidence="1" type="ORF">AB0759_09650</name>
</gene>
<reference evidence="1 2" key="1">
    <citation type="submission" date="2024-07" db="EMBL/GenBank/DDBJ databases">
        <authorList>
            <person name="Tripathy S."/>
        </authorList>
    </citation>
    <scope>NUCLEOTIDE SEQUENCE [LARGE SCALE GENOMIC DNA]</scope>
    <source>
        <strain evidence="1 2">VB-61278_2</strain>
    </source>
</reference>
<proteinExistence type="predicted"/>
<dbReference type="EMBL" id="JBFQGM010000003">
    <property type="protein sequence ID" value="MFL9460891.1"/>
    <property type="molecule type" value="Genomic_DNA"/>
</dbReference>